<name>A0A0F9Q3H6_9ZZZZ</name>
<protein>
    <recommendedName>
        <fullName evidence="2">SsuA/THI5-like domain-containing protein</fullName>
    </recommendedName>
</protein>
<dbReference type="PANTHER" id="PTHR30024:SF42">
    <property type="entry name" value="ALIPHATIC SULFONATES-BINDING PROTEIN-RELATED"/>
    <property type="match status" value="1"/>
</dbReference>
<reference evidence="1" key="1">
    <citation type="journal article" date="2015" name="Nature">
        <title>Complex archaea that bridge the gap between prokaryotes and eukaryotes.</title>
        <authorList>
            <person name="Spang A."/>
            <person name="Saw J.H."/>
            <person name="Jorgensen S.L."/>
            <person name="Zaremba-Niedzwiedzka K."/>
            <person name="Martijn J."/>
            <person name="Lind A.E."/>
            <person name="van Eijk R."/>
            <person name="Schleper C."/>
            <person name="Guy L."/>
            <person name="Ettema T.J."/>
        </authorList>
    </citation>
    <scope>NUCLEOTIDE SEQUENCE</scope>
</reference>
<sequence length="306" mass="34441">MNFISKKELNIGHLSTAYHSNWILMGNDELERDLDVKVNWFLFGTGPLMVEAFQKGMLDIGYMGLPPALIGIDNGAPIKCVAGGHVEGTIFIGKKSYKTFSELDSDIYKVITQFKGKTIGTPSVGSIHDAILNYYIEKHDLKEEITVKNYKQAEFIAIDMGKGILEGGVGTPALAVFAKTILDSRIVISPNYLLADNPSYGIFFHENLINNYPEYVITFLNHHKKASYMLRESQDEASAIISKTFTILNNHEQYVKSILEISPKYCIALSEGYLNSTKGFVNTMHKLGYLKRKLTRKEIYNFWPSS</sequence>
<dbReference type="SUPFAM" id="SSF53850">
    <property type="entry name" value="Periplasmic binding protein-like II"/>
    <property type="match status" value="1"/>
</dbReference>
<gene>
    <name evidence="1" type="ORF">LCGC14_0767480</name>
</gene>
<proteinExistence type="predicted"/>
<evidence type="ECO:0008006" key="2">
    <source>
        <dbReference type="Google" id="ProtNLM"/>
    </source>
</evidence>
<dbReference type="EMBL" id="LAZR01001925">
    <property type="protein sequence ID" value="KKN37049.1"/>
    <property type="molecule type" value="Genomic_DNA"/>
</dbReference>
<dbReference type="PANTHER" id="PTHR30024">
    <property type="entry name" value="ALIPHATIC SULFONATES-BINDING PROTEIN-RELATED"/>
    <property type="match status" value="1"/>
</dbReference>
<evidence type="ECO:0000313" key="1">
    <source>
        <dbReference type="EMBL" id="KKN37049.1"/>
    </source>
</evidence>
<dbReference type="Gene3D" id="3.40.190.10">
    <property type="entry name" value="Periplasmic binding protein-like II"/>
    <property type="match status" value="2"/>
</dbReference>
<accession>A0A0F9Q3H6</accession>
<dbReference type="Pfam" id="PF13379">
    <property type="entry name" value="NMT1_2"/>
    <property type="match status" value="1"/>
</dbReference>
<organism evidence="1">
    <name type="scientific">marine sediment metagenome</name>
    <dbReference type="NCBI Taxonomy" id="412755"/>
    <lineage>
        <taxon>unclassified sequences</taxon>
        <taxon>metagenomes</taxon>
        <taxon>ecological metagenomes</taxon>
    </lineage>
</organism>
<comment type="caution">
    <text evidence="1">The sequence shown here is derived from an EMBL/GenBank/DDBJ whole genome shotgun (WGS) entry which is preliminary data.</text>
</comment>
<dbReference type="AlphaFoldDB" id="A0A0F9Q3H6"/>